<sequence length="29" mass="3359">MESASQSNVRKHAESETAQQSRHWENESD</sequence>
<dbReference type="Proteomes" id="UP000198575">
    <property type="component" value="Unassembled WGS sequence"/>
</dbReference>
<proteinExistence type="predicted"/>
<evidence type="ECO:0000256" key="1">
    <source>
        <dbReference type="SAM" id="MobiDB-lite"/>
    </source>
</evidence>
<protein>
    <submittedName>
        <fullName evidence="2">Uncharacterized protein</fullName>
    </submittedName>
</protein>
<evidence type="ECO:0000313" key="3">
    <source>
        <dbReference type="Proteomes" id="UP000198575"/>
    </source>
</evidence>
<keyword evidence="3" id="KW-1185">Reference proteome</keyword>
<name>A0A1I4WBC8_9GAMM</name>
<dbReference type="AlphaFoldDB" id="A0A1I4WBC8"/>
<gene>
    <name evidence="2" type="ORF">SAMN05216289_104132</name>
</gene>
<dbReference type="EMBL" id="FOVF01000004">
    <property type="protein sequence ID" value="SFN10526.1"/>
    <property type="molecule type" value="Genomic_DNA"/>
</dbReference>
<accession>A0A1I4WBC8</accession>
<evidence type="ECO:0000313" key="2">
    <source>
        <dbReference type="EMBL" id="SFN10526.1"/>
    </source>
</evidence>
<feature type="region of interest" description="Disordered" evidence="1">
    <location>
        <begin position="1"/>
        <end position="29"/>
    </location>
</feature>
<reference evidence="2 3" key="1">
    <citation type="submission" date="2016-10" db="EMBL/GenBank/DDBJ databases">
        <authorList>
            <person name="de Groot N.N."/>
        </authorList>
    </citation>
    <scope>NUCLEOTIDE SEQUENCE [LARGE SCALE GENOMIC DNA]</scope>
    <source>
        <strain evidence="2 3">CGMCC 1.7659</strain>
    </source>
</reference>
<organism evidence="2 3">
    <name type="scientific">Dokdonella immobilis</name>
    <dbReference type="NCBI Taxonomy" id="578942"/>
    <lineage>
        <taxon>Bacteria</taxon>
        <taxon>Pseudomonadati</taxon>
        <taxon>Pseudomonadota</taxon>
        <taxon>Gammaproteobacteria</taxon>
        <taxon>Lysobacterales</taxon>
        <taxon>Rhodanobacteraceae</taxon>
        <taxon>Dokdonella</taxon>
    </lineage>
</organism>